<keyword evidence="1" id="KW-0175">Coiled coil</keyword>
<evidence type="ECO:0000256" key="2">
    <source>
        <dbReference type="SAM" id="MobiDB-lite"/>
    </source>
</evidence>
<organism evidence="3 4">
    <name type="scientific">Prorocentrum cordatum</name>
    <dbReference type="NCBI Taxonomy" id="2364126"/>
    <lineage>
        <taxon>Eukaryota</taxon>
        <taxon>Sar</taxon>
        <taxon>Alveolata</taxon>
        <taxon>Dinophyceae</taxon>
        <taxon>Prorocentrales</taxon>
        <taxon>Prorocentraceae</taxon>
        <taxon>Prorocentrum</taxon>
    </lineage>
</organism>
<accession>A0ABN9S6U9</accession>
<sequence length="256" mass="28401">MAIFSDVLAYQLQVAQDKLIDLRSVLWDASLRASLLPRAPEGAEEGAAAAAAAEDPHAEADRSDAEAPAAVQQDDSLHRPLPPWNHLSAAWERAGGSAQALLGSLLGFVAAGLLGRRGRAREAAEARAEICHLLEVHAIEVEHREKDAQKASRCLAEYQARVEQIMAEHADATKNQESAHELAIRRGNHHELAARRAHEECEEQALQTELAARQCERLTAELGRCRQDATRRPCSARRARIGRRQTSWRRRRRPPR</sequence>
<evidence type="ECO:0000313" key="3">
    <source>
        <dbReference type="EMBL" id="CAK0827592.1"/>
    </source>
</evidence>
<feature type="region of interest" description="Disordered" evidence="2">
    <location>
        <begin position="44"/>
        <end position="79"/>
    </location>
</feature>
<dbReference type="EMBL" id="CAUYUJ010009768">
    <property type="protein sequence ID" value="CAK0827592.1"/>
    <property type="molecule type" value="Genomic_DNA"/>
</dbReference>
<name>A0ABN9S6U9_9DINO</name>
<evidence type="ECO:0000313" key="4">
    <source>
        <dbReference type="Proteomes" id="UP001189429"/>
    </source>
</evidence>
<reference evidence="3" key="1">
    <citation type="submission" date="2023-10" db="EMBL/GenBank/DDBJ databases">
        <authorList>
            <person name="Chen Y."/>
            <person name="Shah S."/>
            <person name="Dougan E. K."/>
            <person name="Thang M."/>
            <person name="Chan C."/>
        </authorList>
    </citation>
    <scope>NUCLEOTIDE SEQUENCE [LARGE SCALE GENOMIC DNA]</scope>
</reference>
<evidence type="ECO:0000256" key="1">
    <source>
        <dbReference type="SAM" id="Coils"/>
    </source>
</evidence>
<gene>
    <name evidence="3" type="ORF">PCOR1329_LOCUS27096</name>
</gene>
<keyword evidence="4" id="KW-1185">Reference proteome</keyword>
<feature type="compositionally biased region" description="Basic residues" evidence="2">
    <location>
        <begin position="234"/>
        <end position="256"/>
    </location>
</feature>
<dbReference type="Proteomes" id="UP001189429">
    <property type="component" value="Unassembled WGS sequence"/>
</dbReference>
<protein>
    <submittedName>
        <fullName evidence="3">Uncharacterized protein</fullName>
    </submittedName>
</protein>
<feature type="coiled-coil region" evidence="1">
    <location>
        <begin position="148"/>
        <end position="175"/>
    </location>
</feature>
<proteinExistence type="predicted"/>
<comment type="caution">
    <text evidence="3">The sequence shown here is derived from an EMBL/GenBank/DDBJ whole genome shotgun (WGS) entry which is preliminary data.</text>
</comment>
<feature type="region of interest" description="Disordered" evidence="2">
    <location>
        <begin position="228"/>
        <end position="256"/>
    </location>
</feature>
<feature type="compositionally biased region" description="Basic and acidic residues" evidence="2">
    <location>
        <begin position="54"/>
        <end position="65"/>
    </location>
</feature>